<evidence type="ECO:0000313" key="2">
    <source>
        <dbReference type="Proteomes" id="UP001168821"/>
    </source>
</evidence>
<dbReference type="AlphaFoldDB" id="A0AA38ILL9"/>
<dbReference type="EMBL" id="JALNTZ010000003">
    <property type="protein sequence ID" value="KAJ3657453.1"/>
    <property type="molecule type" value="Genomic_DNA"/>
</dbReference>
<proteinExistence type="predicted"/>
<dbReference type="PANTHER" id="PTHR21715">
    <property type="entry name" value="RH04127P"/>
    <property type="match status" value="1"/>
</dbReference>
<sequence length="102" mass="11096">MSTGRSAGVEGAPIFQLAFSPRDTDERMPLICECPSHSSTLAPTKTRPEGRVHSRRVLKVASFAEIRDYAAKIGIDPDAEPQLLPLAAEGLMKALPPGWKPW</sequence>
<accession>A0AA38ILL9</accession>
<dbReference type="Proteomes" id="UP001168821">
    <property type="component" value="Unassembled WGS sequence"/>
</dbReference>
<reference evidence="1" key="1">
    <citation type="journal article" date="2023" name="G3 (Bethesda)">
        <title>Whole genome assemblies of Zophobas morio and Tenebrio molitor.</title>
        <authorList>
            <person name="Kaur S."/>
            <person name="Stinson S.A."/>
            <person name="diCenzo G.C."/>
        </authorList>
    </citation>
    <scope>NUCLEOTIDE SEQUENCE</scope>
    <source>
        <strain evidence="1">QUZm001</strain>
    </source>
</reference>
<protein>
    <submittedName>
        <fullName evidence="1">Uncharacterized protein</fullName>
    </submittedName>
</protein>
<name>A0AA38ILL9_9CUCU</name>
<dbReference type="Gene3D" id="3.30.1470.10">
    <property type="entry name" value="Photosystem I PsaD, reaction center subunit II"/>
    <property type="match status" value="1"/>
</dbReference>
<dbReference type="InterPro" id="IPR053233">
    <property type="entry name" value="ABRA-related"/>
</dbReference>
<comment type="caution">
    <text evidence="1">The sequence shown here is derived from an EMBL/GenBank/DDBJ whole genome shotgun (WGS) entry which is preliminary data.</text>
</comment>
<organism evidence="1 2">
    <name type="scientific">Zophobas morio</name>
    <dbReference type="NCBI Taxonomy" id="2755281"/>
    <lineage>
        <taxon>Eukaryota</taxon>
        <taxon>Metazoa</taxon>
        <taxon>Ecdysozoa</taxon>
        <taxon>Arthropoda</taxon>
        <taxon>Hexapoda</taxon>
        <taxon>Insecta</taxon>
        <taxon>Pterygota</taxon>
        <taxon>Neoptera</taxon>
        <taxon>Endopterygota</taxon>
        <taxon>Coleoptera</taxon>
        <taxon>Polyphaga</taxon>
        <taxon>Cucujiformia</taxon>
        <taxon>Tenebrionidae</taxon>
        <taxon>Zophobas</taxon>
    </lineage>
</organism>
<dbReference type="PANTHER" id="PTHR21715:SF0">
    <property type="entry name" value="RH04127P"/>
    <property type="match status" value="1"/>
</dbReference>
<evidence type="ECO:0000313" key="1">
    <source>
        <dbReference type="EMBL" id="KAJ3657453.1"/>
    </source>
</evidence>
<keyword evidence="2" id="KW-1185">Reference proteome</keyword>
<gene>
    <name evidence="1" type="ORF">Zmor_009255</name>
</gene>